<dbReference type="Proteomes" id="UP001453229">
    <property type="component" value="Chromosome"/>
</dbReference>
<dbReference type="InterPro" id="IPR012327">
    <property type="entry name" value="MeTrfase_D12"/>
</dbReference>
<organism evidence="4 5">
    <name type="scientific">Salinicola lusitanus</name>
    <dbReference type="NCBI Taxonomy" id="1949085"/>
    <lineage>
        <taxon>Bacteria</taxon>
        <taxon>Pseudomonadati</taxon>
        <taxon>Pseudomonadota</taxon>
        <taxon>Gammaproteobacteria</taxon>
        <taxon>Oceanospirillales</taxon>
        <taxon>Halomonadaceae</taxon>
        <taxon>Salinicola</taxon>
    </lineage>
</organism>
<dbReference type="Gene3D" id="3.40.50.150">
    <property type="entry name" value="Vaccinia Virus protein VP39"/>
    <property type="match status" value="2"/>
</dbReference>
<name>A0ABZ3CUZ3_9GAMM</name>
<keyword evidence="3" id="KW-0949">S-adenosyl-L-methionine</keyword>
<dbReference type="PANTHER" id="PTHR30481">
    <property type="entry name" value="DNA ADENINE METHYLASE"/>
    <property type="match status" value="1"/>
</dbReference>
<dbReference type="PANTHER" id="PTHR30481:SF4">
    <property type="entry name" value="SITE-SPECIFIC DNA-METHYLTRANSFERASE (ADENINE-SPECIFIC)"/>
    <property type="match status" value="1"/>
</dbReference>
<evidence type="ECO:0000313" key="4">
    <source>
        <dbReference type="EMBL" id="XAD54979.1"/>
    </source>
</evidence>
<dbReference type="SUPFAM" id="SSF53335">
    <property type="entry name" value="S-adenosyl-L-methionine-dependent methyltransferases"/>
    <property type="match status" value="1"/>
</dbReference>
<dbReference type="EMBL" id="CP151919">
    <property type="protein sequence ID" value="XAD54979.1"/>
    <property type="molecule type" value="Genomic_DNA"/>
</dbReference>
<gene>
    <name evidence="4" type="ORF">AAGT95_03085</name>
</gene>
<dbReference type="Pfam" id="PF02086">
    <property type="entry name" value="MethyltransfD12"/>
    <property type="match status" value="1"/>
</dbReference>
<dbReference type="PIRSF" id="PIRSF000398">
    <property type="entry name" value="M_m6A_EcoRV"/>
    <property type="match status" value="1"/>
</dbReference>
<dbReference type="GO" id="GO:0032259">
    <property type="term" value="P:methylation"/>
    <property type="evidence" value="ECO:0007669"/>
    <property type="project" value="UniProtKB-KW"/>
</dbReference>
<keyword evidence="5" id="KW-1185">Reference proteome</keyword>
<sequence length="296" mass="33751">MSQQRSRAAGAPLPPVMRYHGGKHRIADWIIGQFPPHSVYVEPFGGAGSVLVRKEPVRSEVYNDLDSETANVFQVLRNPASAERLRALCELTPYARAEFDLAQMRSDEPVEQARRTLFRAWSSFGSAGATRGRSGMRTYTRPDGDHLNVAKSWNRVADMIPHYVERMRKVVIENRPAMDVMRQHDSRETLHYVDPPYLPETRSQGSHRYYRHEMTVDDHVALLESLRDLKGMVLLSGYESTLYDENLPGWRRLTLSTTGSSRMGSVQRLECLWVSPEAARARDRFEQQVDMFGGVA</sequence>
<keyword evidence="2" id="KW-0808">Transferase</keyword>
<evidence type="ECO:0000313" key="5">
    <source>
        <dbReference type="Proteomes" id="UP001453229"/>
    </source>
</evidence>
<dbReference type="PRINTS" id="PR00505">
    <property type="entry name" value="D12N6MTFRASE"/>
</dbReference>
<evidence type="ECO:0000256" key="1">
    <source>
        <dbReference type="ARBA" id="ARBA00022603"/>
    </source>
</evidence>
<keyword evidence="1 4" id="KW-0489">Methyltransferase</keyword>
<proteinExistence type="predicted"/>
<evidence type="ECO:0000256" key="3">
    <source>
        <dbReference type="ARBA" id="ARBA00022691"/>
    </source>
</evidence>
<accession>A0ABZ3CUZ3</accession>
<dbReference type="InterPro" id="IPR012263">
    <property type="entry name" value="M_m6A_EcoRV"/>
</dbReference>
<dbReference type="GO" id="GO:0008168">
    <property type="term" value="F:methyltransferase activity"/>
    <property type="evidence" value="ECO:0007669"/>
    <property type="project" value="UniProtKB-KW"/>
</dbReference>
<protein>
    <submittedName>
        <fullName evidence="4">DNA adenine methylase</fullName>
    </submittedName>
</protein>
<reference evidence="4 5" key="1">
    <citation type="submission" date="2024-04" db="EMBL/GenBank/DDBJ databases">
        <title>Salinicola lusitanus LLJ914,a marine bacterium isolated from the Okinawa Trough.</title>
        <authorList>
            <person name="Li J."/>
        </authorList>
    </citation>
    <scope>NUCLEOTIDE SEQUENCE [LARGE SCALE GENOMIC DNA]</scope>
    <source>
        <strain evidence="4 5">LLJ914</strain>
    </source>
</reference>
<evidence type="ECO:0000256" key="2">
    <source>
        <dbReference type="ARBA" id="ARBA00022679"/>
    </source>
</evidence>
<dbReference type="RefSeq" id="WP_342595508.1">
    <property type="nucleotide sequence ID" value="NZ_CP151919.1"/>
</dbReference>
<dbReference type="InterPro" id="IPR029063">
    <property type="entry name" value="SAM-dependent_MTases_sf"/>
</dbReference>